<feature type="compositionally biased region" description="Low complexity" evidence="1">
    <location>
        <begin position="151"/>
        <end position="171"/>
    </location>
</feature>
<feature type="chain" id="PRO_5044629530" evidence="2">
    <location>
        <begin position="22"/>
        <end position="189"/>
    </location>
</feature>
<proteinExistence type="predicted"/>
<feature type="region of interest" description="Disordered" evidence="1">
    <location>
        <begin position="151"/>
        <end position="189"/>
    </location>
</feature>
<organism evidence="3">
    <name type="scientific">Mytilinidion resinicola</name>
    <dbReference type="NCBI Taxonomy" id="574789"/>
    <lineage>
        <taxon>Eukaryota</taxon>
        <taxon>Fungi</taxon>
        <taxon>Dikarya</taxon>
        <taxon>Ascomycota</taxon>
        <taxon>Pezizomycotina</taxon>
        <taxon>Dothideomycetes</taxon>
        <taxon>Pleosporomycetidae</taxon>
        <taxon>Mytilinidiales</taxon>
        <taxon>Mytilinidiaceae</taxon>
        <taxon>Mytilinidion</taxon>
    </lineage>
</organism>
<dbReference type="GeneID" id="54468489"/>
<feature type="non-terminal residue" evidence="3">
    <location>
        <position position="189"/>
    </location>
</feature>
<reference evidence="5" key="3">
    <citation type="submission" date="2025-04" db="UniProtKB">
        <authorList>
            <consortium name="RefSeq"/>
        </authorList>
    </citation>
    <scope>IDENTIFICATION</scope>
    <source>
        <strain evidence="5">CBS 304.34</strain>
    </source>
</reference>
<feature type="signal peptide" evidence="2">
    <location>
        <begin position="1"/>
        <end position="21"/>
    </location>
</feature>
<reference evidence="5" key="2">
    <citation type="submission" date="2020-04" db="EMBL/GenBank/DDBJ databases">
        <authorList>
            <consortium name="NCBI Genome Project"/>
        </authorList>
    </citation>
    <scope>NUCLEOTIDE SEQUENCE</scope>
    <source>
        <strain evidence="5">CBS 304.34</strain>
    </source>
</reference>
<evidence type="ECO:0000256" key="1">
    <source>
        <dbReference type="SAM" id="MobiDB-lite"/>
    </source>
</evidence>
<evidence type="ECO:0000313" key="3">
    <source>
        <dbReference type="EMBL" id="KAF2814593.1"/>
    </source>
</evidence>
<keyword evidence="2" id="KW-0732">Signal</keyword>
<dbReference type="AlphaFoldDB" id="A0A6A6Z1Q2"/>
<evidence type="ECO:0000256" key="2">
    <source>
        <dbReference type="SAM" id="SignalP"/>
    </source>
</evidence>
<dbReference type="Proteomes" id="UP000504636">
    <property type="component" value="Unplaced"/>
</dbReference>
<dbReference type="RefSeq" id="XP_033581557.1">
    <property type="nucleotide sequence ID" value="XM_033727596.1"/>
</dbReference>
<protein>
    <submittedName>
        <fullName evidence="3 5">Uncharacterized protein</fullName>
    </submittedName>
</protein>
<sequence length="189" mass="19526">MKPFAFSLVALSSSFVAVANAVPEPVVTPAPVVPRQFFTTDFGGDSFIGYYSTLGTYVADYCPDGATMSFGDSYAGCCYPDDDCVIATSCKGDTVFASGFRTTCDNPAASCNTDYILVSSGENTGWYWLGCATETEHVFYIASPSDAAASTTLPTAAQTTASPAAASSTPSSHPPPSSSRTLPPGTPLP</sequence>
<evidence type="ECO:0000313" key="4">
    <source>
        <dbReference type="Proteomes" id="UP000504636"/>
    </source>
</evidence>
<keyword evidence="4" id="KW-1185">Reference proteome</keyword>
<accession>A0A6A6Z1Q2</accession>
<reference evidence="3 5" key="1">
    <citation type="journal article" date="2020" name="Stud. Mycol.">
        <title>101 Dothideomycetes genomes: a test case for predicting lifestyles and emergence of pathogens.</title>
        <authorList>
            <person name="Haridas S."/>
            <person name="Albert R."/>
            <person name="Binder M."/>
            <person name="Bloem J."/>
            <person name="Labutti K."/>
            <person name="Salamov A."/>
            <person name="Andreopoulos B."/>
            <person name="Baker S."/>
            <person name="Barry K."/>
            <person name="Bills G."/>
            <person name="Bluhm B."/>
            <person name="Cannon C."/>
            <person name="Castanera R."/>
            <person name="Culley D."/>
            <person name="Daum C."/>
            <person name="Ezra D."/>
            <person name="Gonzalez J."/>
            <person name="Henrissat B."/>
            <person name="Kuo A."/>
            <person name="Liang C."/>
            <person name="Lipzen A."/>
            <person name="Lutzoni F."/>
            <person name="Magnuson J."/>
            <person name="Mondo S."/>
            <person name="Nolan M."/>
            <person name="Ohm R."/>
            <person name="Pangilinan J."/>
            <person name="Park H.-J."/>
            <person name="Ramirez L."/>
            <person name="Alfaro M."/>
            <person name="Sun H."/>
            <person name="Tritt A."/>
            <person name="Yoshinaga Y."/>
            <person name="Zwiers L.-H."/>
            <person name="Turgeon B."/>
            <person name="Goodwin S."/>
            <person name="Spatafora J."/>
            <person name="Crous P."/>
            <person name="Grigoriev I."/>
        </authorList>
    </citation>
    <scope>NUCLEOTIDE SEQUENCE</scope>
    <source>
        <strain evidence="3 5">CBS 304.34</strain>
    </source>
</reference>
<dbReference type="EMBL" id="MU003694">
    <property type="protein sequence ID" value="KAF2814593.1"/>
    <property type="molecule type" value="Genomic_DNA"/>
</dbReference>
<gene>
    <name evidence="3 5" type="ORF">BDZ99DRAFT_566564</name>
</gene>
<dbReference type="OrthoDB" id="10608169at2759"/>
<evidence type="ECO:0000313" key="5">
    <source>
        <dbReference type="RefSeq" id="XP_033581557.1"/>
    </source>
</evidence>
<name>A0A6A6Z1Q2_9PEZI</name>